<dbReference type="GO" id="GO:0004674">
    <property type="term" value="F:protein serine/threonine kinase activity"/>
    <property type="evidence" value="ECO:0007669"/>
    <property type="project" value="UniProtKB-KW"/>
</dbReference>
<dbReference type="InterPro" id="IPR000719">
    <property type="entry name" value="Prot_kinase_dom"/>
</dbReference>
<dbReference type="InterPro" id="IPR011009">
    <property type="entry name" value="Kinase-like_dom_sf"/>
</dbReference>
<evidence type="ECO:0000256" key="4">
    <source>
        <dbReference type="ARBA" id="ARBA00022777"/>
    </source>
</evidence>
<dbReference type="PROSITE" id="PS00108">
    <property type="entry name" value="PROTEIN_KINASE_ST"/>
    <property type="match status" value="1"/>
</dbReference>
<dbReference type="EMBL" id="IACF01004696">
    <property type="protein sequence ID" value="LAB70285.1"/>
    <property type="molecule type" value="mRNA"/>
</dbReference>
<evidence type="ECO:0000313" key="8">
    <source>
        <dbReference type="EMBL" id="LAB70285.1"/>
    </source>
</evidence>
<name>A0A2P2I8F6_9CRUS</name>
<accession>A0A2P2I8F6</accession>
<evidence type="ECO:0000259" key="7">
    <source>
        <dbReference type="PROSITE" id="PS50011"/>
    </source>
</evidence>
<feature type="compositionally biased region" description="Polar residues" evidence="6">
    <location>
        <begin position="368"/>
        <end position="381"/>
    </location>
</feature>
<dbReference type="SUPFAM" id="SSF56112">
    <property type="entry name" value="Protein kinase-like (PK-like)"/>
    <property type="match status" value="1"/>
</dbReference>
<dbReference type="Gene3D" id="3.30.200.20">
    <property type="entry name" value="Phosphorylase Kinase, domain 1"/>
    <property type="match status" value="1"/>
</dbReference>
<dbReference type="PROSITE" id="PS50011">
    <property type="entry name" value="PROTEIN_KINASE_DOM"/>
    <property type="match status" value="1"/>
</dbReference>
<organism evidence="8">
    <name type="scientific">Hirondellea gigas</name>
    <dbReference type="NCBI Taxonomy" id="1518452"/>
    <lineage>
        <taxon>Eukaryota</taxon>
        <taxon>Metazoa</taxon>
        <taxon>Ecdysozoa</taxon>
        <taxon>Arthropoda</taxon>
        <taxon>Crustacea</taxon>
        <taxon>Multicrustacea</taxon>
        <taxon>Malacostraca</taxon>
        <taxon>Eumalacostraca</taxon>
        <taxon>Peracarida</taxon>
        <taxon>Amphipoda</taxon>
        <taxon>Amphilochidea</taxon>
        <taxon>Lysianassida</taxon>
        <taxon>Lysianassidira</taxon>
        <taxon>Lysianassoidea</taxon>
        <taxon>Lysianassidae</taxon>
        <taxon>Hirondellea</taxon>
    </lineage>
</organism>
<dbReference type="InterPro" id="IPR008271">
    <property type="entry name" value="Ser/Thr_kinase_AS"/>
</dbReference>
<keyword evidence="4 8" id="KW-0418">Kinase</keyword>
<evidence type="ECO:0000256" key="6">
    <source>
        <dbReference type="SAM" id="MobiDB-lite"/>
    </source>
</evidence>
<dbReference type="SMART" id="SM00220">
    <property type="entry name" value="S_TKc"/>
    <property type="match status" value="1"/>
</dbReference>
<dbReference type="GO" id="GO:0005524">
    <property type="term" value="F:ATP binding"/>
    <property type="evidence" value="ECO:0007669"/>
    <property type="project" value="UniProtKB-KW"/>
</dbReference>
<sequence length="572" mass="64077">MSSYYEQDAVYCEDGTKIPDTEDYNPKRDEYVAGDIIAQGAFGRVVRCRRLKKVNRKNKLRSACWRSATVDPSSSATYDTPLSSSLSDTYESPLSGSEAEEDVAIKVVSAYNRRRKVTCDREIESLKRVTGFKFFLELTDYFATNLNHYIVTKYVSGVSLKYIVEQEQPNGGLSDEAVNFYLAELCVALRVAHQKNIVHADVKPNNILVDSEGHIVLTDFGCSEILKQESDHPAIGKDCRSKMRGTPHFIAPEIYNKQPYDYVVDWWGYGVTGYYLATGKRPFGDHLSNVELIKRSILEDPLSLTDLSGSCTSVKGSLQALLTGLLQKSPTQRLGSRGDAAEIQGHVYFQHLDWTTVANKELTPPILPTQQTHGSEASSTMGDEPEDSYMPQVHISQHHGHDYDTYSIYNSIYNTNSDIYSNSIYSSNRKYSDGNNNGSFTFNGNKENEEADKENNFNCISLEASSDNKNTNSSGEEYKYSIYDSNSYYDIYRNRYSNTSDCTTPTTITTNINVTDNDTNTKTPGSSIASSMSNNSVLSVHSILNCNQKEHGDKQSSKGNFFYGLSTYHMSR</sequence>
<dbReference type="AlphaFoldDB" id="A0A2P2I8F6"/>
<evidence type="ECO:0000256" key="1">
    <source>
        <dbReference type="ARBA" id="ARBA00022527"/>
    </source>
</evidence>
<feature type="domain" description="Protein kinase" evidence="7">
    <location>
        <begin position="31"/>
        <end position="349"/>
    </location>
</feature>
<keyword evidence="2" id="KW-0808">Transferase</keyword>
<dbReference type="Pfam" id="PF00069">
    <property type="entry name" value="Pkinase"/>
    <property type="match status" value="1"/>
</dbReference>
<feature type="region of interest" description="Disordered" evidence="6">
    <location>
        <begin position="70"/>
        <end position="95"/>
    </location>
</feature>
<reference evidence="8" key="1">
    <citation type="journal article" date="2018" name="Biosci. Biotechnol. Biochem.">
        <title>Polysaccharide hydrolase of the hadal zone amphipods Hirondellea gigas.</title>
        <authorList>
            <person name="Kobayashi H."/>
            <person name="Nagahama T."/>
            <person name="Arai W."/>
            <person name="Sasagawa Y."/>
            <person name="Umeda M."/>
            <person name="Hayashi T."/>
            <person name="Nikaido I."/>
            <person name="Watanabe H."/>
            <person name="Oguri K."/>
            <person name="Kitazato H."/>
            <person name="Fujioka K."/>
            <person name="Kido Y."/>
            <person name="Takami H."/>
        </authorList>
    </citation>
    <scope>NUCLEOTIDE SEQUENCE</scope>
    <source>
        <tissue evidence="8">Whole body</tissue>
    </source>
</reference>
<proteinExistence type="evidence at transcript level"/>
<evidence type="ECO:0000256" key="3">
    <source>
        <dbReference type="ARBA" id="ARBA00022741"/>
    </source>
</evidence>
<dbReference type="PANTHER" id="PTHR24351">
    <property type="entry name" value="RIBOSOMAL PROTEIN S6 KINASE"/>
    <property type="match status" value="1"/>
</dbReference>
<evidence type="ECO:0000256" key="5">
    <source>
        <dbReference type="ARBA" id="ARBA00022840"/>
    </source>
</evidence>
<keyword evidence="3" id="KW-0547">Nucleotide-binding</keyword>
<feature type="region of interest" description="Disordered" evidence="6">
    <location>
        <begin position="366"/>
        <end position="385"/>
    </location>
</feature>
<protein>
    <submittedName>
        <fullName evidence="8">Serine/threonine-protein kinase psk1-like</fullName>
    </submittedName>
</protein>
<dbReference type="Gene3D" id="1.10.510.10">
    <property type="entry name" value="Transferase(Phosphotransferase) domain 1"/>
    <property type="match status" value="1"/>
</dbReference>
<keyword evidence="5" id="KW-0067">ATP-binding</keyword>
<evidence type="ECO:0000256" key="2">
    <source>
        <dbReference type="ARBA" id="ARBA00022679"/>
    </source>
</evidence>
<keyword evidence="1" id="KW-0723">Serine/threonine-protein kinase</keyword>